<name>T0KL38_9SPHN</name>
<dbReference type="InterPro" id="IPR032836">
    <property type="entry name" value="DsrE2-like"/>
</dbReference>
<dbReference type="RefSeq" id="WP_021316132.1">
    <property type="nucleotide sequence ID" value="NZ_AUWY01000019.1"/>
</dbReference>
<organism evidence="1 2">
    <name type="scientific">Sphingobium ummariense RL-3</name>
    <dbReference type="NCBI Taxonomy" id="1346791"/>
    <lineage>
        <taxon>Bacteria</taxon>
        <taxon>Pseudomonadati</taxon>
        <taxon>Pseudomonadota</taxon>
        <taxon>Alphaproteobacteria</taxon>
        <taxon>Sphingomonadales</taxon>
        <taxon>Sphingomonadaceae</taxon>
        <taxon>Sphingobium</taxon>
    </lineage>
</organism>
<dbReference type="EMBL" id="AUWY01000019">
    <property type="protein sequence ID" value="EQB34098.1"/>
    <property type="molecule type" value="Genomic_DNA"/>
</dbReference>
<comment type="caution">
    <text evidence="1">The sequence shown here is derived from an EMBL/GenBank/DDBJ whole genome shotgun (WGS) entry which is preliminary data.</text>
</comment>
<evidence type="ECO:0000313" key="2">
    <source>
        <dbReference type="Proteomes" id="UP000015523"/>
    </source>
</evidence>
<proteinExistence type="predicted"/>
<dbReference type="STRING" id="1346791.M529_00345"/>
<gene>
    <name evidence="1" type="ORF">M529_00345</name>
</gene>
<dbReference type="SUPFAM" id="SSF75169">
    <property type="entry name" value="DsrEFH-like"/>
    <property type="match status" value="1"/>
</dbReference>
<dbReference type="AlphaFoldDB" id="T0KL38"/>
<protein>
    <submittedName>
        <fullName evidence="1">Uncharacterized protein</fullName>
    </submittedName>
</protein>
<accession>T0KL38</accession>
<dbReference type="Proteomes" id="UP000015523">
    <property type="component" value="Unassembled WGS sequence"/>
</dbReference>
<dbReference type="Pfam" id="PF13686">
    <property type="entry name" value="DrsE_2"/>
    <property type="match status" value="1"/>
</dbReference>
<reference evidence="1 2" key="1">
    <citation type="journal article" date="2013" name="Genome Announc.">
        <title>Draft Genome Sequence of Sphingobium ummariense Strain RL-3, a Hexachlorocyclohexane-Degrading Bacterium.</title>
        <authorList>
            <person name="Kohli P."/>
            <person name="Dua A."/>
            <person name="Sangwan N."/>
            <person name="Oldach P."/>
            <person name="Khurana J.P."/>
            <person name="Lal R."/>
        </authorList>
    </citation>
    <scope>NUCLEOTIDE SEQUENCE [LARGE SCALE GENOMIC DNA]</scope>
    <source>
        <strain evidence="1 2">RL-3</strain>
    </source>
</reference>
<sequence length="121" mass="12215">MRDLRIVLLAADAERFRGALMLAAAQAALGGRASLFLQTDAVALLAPGRSVPGDVAHRAAGLPPLAELLAEALAQGVAVTACQTGLALSGLQADDLPDGIVTGGPVGFLAETNDMARLVFV</sequence>
<dbReference type="eggNOG" id="COG2044">
    <property type="taxonomic scope" value="Bacteria"/>
</dbReference>
<evidence type="ECO:0000313" key="1">
    <source>
        <dbReference type="EMBL" id="EQB34098.1"/>
    </source>
</evidence>
<dbReference type="InterPro" id="IPR027396">
    <property type="entry name" value="DsrEFH-like"/>
</dbReference>
<dbReference type="PATRIC" id="fig|1346791.3.peg.56"/>
<dbReference type="Gene3D" id="3.40.1260.10">
    <property type="entry name" value="DsrEFH-like"/>
    <property type="match status" value="1"/>
</dbReference>
<keyword evidence="2" id="KW-1185">Reference proteome</keyword>